<name>A0A9W6U0G5_9STRA</name>
<comment type="caution">
    <text evidence="2">The sequence shown here is derived from an EMBL/GenBank/DDBJ whole genome shotgun (WGS) entry which is preliminary data.</text>
</comment>
<keyword evidence="3" id="KW-1185">Reference proteome</keyword>
<dbReference type="Proteomes" id="UP001165083">
    <property type="component" value="Unassembled WGS sequence"/>
</dbReference>
<evidence type="ECO:0000313" key="3">
    <source>
        <dbReference type="Proteomes" id="UP001165083"/>
    </source>
</evidence>
<evidence type="ECO:0000256" key="1">
    <source>
        <dbReference type="SAM" id="MobiDB-lite"/>
    </source>
</evidence>
<reference evidence="2" key="1">
    <citation type="submission" date="2023-04" db="EMBL/GenBank/DDBJ databases">
        <title>Phytophthora lilii NBRC 32176.</title>
        <authorList>
            <person name="Ichikawa N."/>
            <person name="Sato H."/>
            <person name="Tonouchi N."/>
        </authorList>
    </citation>
    <scope>NUCLEOTIDE SEQUENCE</scope>
    <source>
        <strain evidence="2">NBRC 32176</strain>
    </source>
</reference>
<proteinExistence type="predicted"/>
<protein>
    <submittedName>
        <fullName evidence="2">Unnamed protein product</fullName>
    </submittedName>
</protein>
<dbReference type="EMBL" id="BSXW01000479">
    <property type="protein sequence ID" value="GMF23532.1"/>
    <property type="molecule type" value="Genomic_DNA"/>
</dbReference>
<sequence>MRFVVFPNDVEYQAHMSSIHGVHNRLQFNFQVARNGGNPVSGPLTPGYADEVPDHWNYGVSDHPPSPPVQLEEAFPALPTPAGPAPPPVLRPAIARLSSAHSQGAPPARLSESFGEDPRRRISFFKRDDARVPSVTLSAHITNLNKQARAAQASSRLKFLPLRSSTPLPHAAPVPARPPVPVNRGWEHIEPRRAPVVADAWSDEEGEGDDDGELEEEGTAESQEQSDDSEDKPLVEQNAVAQVAEKDEDSAETKALKAKVAAIKIEEEEWE</sequence>
<accession>A0A9W6U0G5</accession>
<feature type="compositionally biased region" description="Pro residues" evidence="1">
    <location>
        <begin position="170"/>
        <end position="181"/>
    </location>
</feature>
<organism evidence="2 3">
    <name type="scientific">Phytophthora lilii</name>
    <dbReference type="NCBI Taxonomy" id="2077276"/>
    <lineage>
        <taxon>Eukaryota</taxon>
        <taxon>Sar</taxon>
        <taxon>Stramenopiles</taxon>
        <taxon>Oomycota</taxon>
        <taxon>Peronosporomycetes</taxon>
        <taxon>Peronosporales</taxon>
        <taxon>Peronosporaceae</taxon>
        <taxon>Phytophthora</taxon>
    </lineage>
</organism>
<gene>
    <name evidence="2" type="ORF">Plil01_000951400</name>
</gene>
<dbReference type="OrthoDB" id="3838338at2759"/>
<dbReference type="AlphaFoldDB" id="A0A9W6U0G5"/>
<feature type="region of interest" description="Disordered" evidence="1">
    <location>
        <begin position="166"/>
        <end position="237"/>
    </location>
</feature>
<evidence type="ECO:0000313" key="2">
    <source>
        <dbReference type="EMBL" id="GMF23532.1"/>
    </source>
</evidence>
<feature type="compositionally biased region" description="Acidic residues" evidence="1">
    <location>
        <begin position="201"/>
        <end position="230"/>
    </location>
</feature>